<evidence type="ECO:0000256" key="1">
    <source>
        <dbReference type="ARBA" id="ARBA00004123"/>
    </source>
</evidence>
<keyword evidence="2" id="KW-0805">Transcription regulation</keyword>
<accession>A0ABM1I1N0</accession>
<dbReference type="Proteomes" id="UP000694924">
    <property type="component" value="Unplaced"/>
</dbReference>
<dbReference type="InterPro" id="IPR046347">
    <property type="entry name" value="bZIP_sf"/>
</dbReference>
<feature type="domain" description="BZIP" evidence="7">
    <location>
        <begin position="277"/>
        <end position="340"/>
    </location>
</feature>
<dbReference type="PANTHER" id="PTHR11988:SF27">
    <property type="entry name" value="GH27708P"/>
    <property type="match status" value="1"/>
</dbReference>
<dbReference type="PROSITE" id="PS50217">
    <property type="entry name" value="BZIP"/>
    <property type="match status" value="1"/>
</dbReference>
<evidence type="ECO:0000256" key="3">
    <source>
        <dbReference type="ARBA" id="ARBA00023125"/>
    </source>
</evidence>
<keyword evidence="4" id="KW-0804">Transcription</keyword>
<dbReference type="SMART" id="SM00338">
    <property type="entry name" value="BRLZ"/>
    <property type="match status" value="1"/>
</dbReference>
<gene>
    <name evidence="9" type="primary">LOC107065184</name>
</gene>
<name>A0ABM1I1N0_POLDO</name>
<dbReference type="RefSeq" id="XP_015174117.1">
    <property type="nucleotide sequence ID" value="XM_015318631.1"/>
</dbReference>
<protein>
    <submittedName>
        <fullName evidence="9">Hepatic leukemia factor</fullName>
    </submittedName>
</protein>
<feature type="compositionally biased region" description="Polar residues" evidence="6">
    <location>
        <begin position="263"/>
        <end position="272"/>
    </location>
</feature>
<feature type="compositionally biased region" description="Polar residues" evidence="6">
    <location>
        <begin position="105"/>
        <end position="120"/>
    </location>
</feature>
<keyword evidence="5" id="KW-0539">Nucleus</keyword>
<feature type="compositionally biased region" description="Basic and acidic residues" evidence="6">
    <location>
        <begin position="273"/>
        <end position="299"/>
    </location>
</feature>
<sequence>MDMNSAAILYNTQSQICANYQVPLNEQKNPSSPNESMEQPTDLSNSSNHNTSEDTVSEGSILDLSCKSTSFSLKTSNNPDTIQTMVSDIPAVYTTNLNTRKRRYTNNSDTLSSESDSGNINEHEERSPNILMMNNNNTTQVPSYLPMNVPIAVPIPPTSTILSSLLTSNPFEPNRNNIINTNIQLSTIATPTIPPINLYNHENSKTMPRPFKAYTLNAPPNSINSAFSLNSDKSFAKFREQVLMSVKHQKESSNPKMRRPKKTSSSAVPTSTVEEKDAVYLEKRRRNNEAAKRSRDARRAKEDEIAIKAAYLEQENMTLKINLDVLREECKRLASIVNKYNGA</sequence>
<dbReference type="InterPro" id="IPR004827">
    <property type="entry name" value="bZIP"/>
</dbReference>
<keyword evidence="3" id="KW-0238">DNA-binding</keyword>
<reference evidence="9" key="1">
    <citation type="submission" date="2025-08" db="UniProtKB">
        <authorList>
            <consortium name="RefSeq"/>
        </authorList>
    </citation>
    <scope>IDENTIFICATION</scope>
    <source>
        <tissue evidence="9">Whole body</tissue>
    </source>
</reference>
<evidence type="ECO:0000313" key="9">
    <source>
        <dbReference type="RefSeq" id="XP_015174117.1"/>
    </source>
</evidence>
<dbReference type="PANTHER" id="PTHR11988">
    <property type="entry name" value="THYROTROPH EMBRYONIC FACTOR RELATED"/>
    <property type="match status" value="1"/>
</dbReference>
<evidence type="ECO:0000256" key="6">
    <source>
        <dbReference type="SAM" id="MobiDB-lite"/>
    </source>
</evidence>
<organism evidence="8 9">
    <name type="scientific">Polistes dominula</name>
    <name type="common">European paper wasp</name>
    <name type="synonym">Vespa dominula</name>
    <dbReference type="NCBI Taxonomy" id="743375"/>
    <lineage>
        <taxon>Eukaryota</taxon>
        <taxon>Metazoa</taxon>
        <taxon>Ecdysozoa</taxon>
        <taxon>Arthropoda</taxon>
        <taxon>Hexapoda</taxon>
        <taxon>Insecta</taxon>
        <taxon>Pterygota</taxon>
        <taxon>Neoptera</taxon>
        <taxon>Endopterygota</taxon>
        <taxon>Hymenoptera</taxon>
        <taxon>Apocrita</taxon>
        <taxon>Aculeata</taxon>
        <taxon>Vespoidea</taxon>
        <taxon>Vespidae</taxon>
        <taxon>Polistinae</taxon>
        <taxon>Polistini</taxon>
        <taxon>Polistes</taxon>
    </lineage>
</organism>
<comment type="subcellular location">
    <subcellularLocation>
        <location evidence="1">Nucleus</location>
    </subcellularLocation>
</comment>
<feature type="region of interest" description="Disordered" evidence="6">
    <location>
        <begin position="103"/>
        <end position="122"/>
    </location>
</feature>
<dbReference type="SUPFAM" id="SSF57959">
    <property type="entry name" value="Leucine zipper domain"/>
    <property type="match status" value="1"/>
</dbReference>
<dbReference type="Gene3D" id="1.20.5.170">
    <property type="match status" value="1"/>
</dbReference>
<dbReference type="GeneID" id="107065184"/>
<evidence type="ECO:0000256" key="5">
    <source>
        <dbReference type="ARBA" id="ARBA00023242"/>
    </source>
</evidence>
<dbReference type="InterPro" id="IPR040223">
    <property type="entry name" value="PAR_bZIP"/>
</dbReference>
<feature type="region of interest" description="Disordered" evidence="6">
    <location>
        <begin position="247"/>
        <end position="299"/>
    </location>
</feature>
<proteinExistence type="predicted"/>
<evidence type="ECO:0000256" key="2">
    <source>
        <dbReference type="ARBA" id="ARBA00023015"/>
    </source>
</evidence>
<dbReference type="CDD" id="cd14695">
    <property type="entry name" value="bZIP_HLF"/>
    <property type="match status" value="1"/>
</dbReference>
<dbReference type="Pfam" id="PF07716">
    <property type="entry name" value="bZIP_2"/>
    <property type="match status" value="1"/>
</dbReference>
<evidence type="ECO:0000256" key="4">
    <source>
        <dbReference type="ARBA" id="ARBA00023163"/>
    </source>
</evidence>
<feature type="compositionally biased region" description="Polar residues" evidence="6">
    <location>
        <begin position="24"/>
        <end position="58"/>
    </location>
</feature>
<keyword evidence="8" id="KW-1185">Reference proteome</keyword>
<feature type="region of interest" description="Disordered" evidence="6">
    <location>
        <begin position="24"/>
        <end position="59"/>
    </location>
</feature>
<evidence type="ECO:0000259" key="7">
    <source>
        <dbReference type="PROSITE" id="PS50217"/>
    </source>
</evidence>
<evidence type="ECO:0000313" key="8">
    <source>
        <dbReference type="Proteomes" id="UP000694924"/>
    </source>
</evidence>